<sequence>MGRKVCITLLTLLGVALALAGPAAGDMKAAYSIDLAVRQMMSPQSSSSSSRLEDGVAPEFTVDMEVHRRVLAGISTGALNQNKPACNGPCPARGGSYTNRGCQSKYQCRG</sequence>
<reference evidence="1" key="1">
    <citation type="submission" date="2021-05" db="EMBL/GenBank/DDBJ databases">
        <authorList>
            <person name="Scholz U."/>
            <person name="Mascher M."/>
            <person name="Fiebig A."/>
        </authorList>
    </citation>
    <scope>NUCLEOTIDE SEQUENCE [LARGE SCALE GENOMIC DNA]</scope>
</reference>
<organism evidence="1 2">
    <name type="scientific">Avena sativa</name>
    <name type="common">Oat</name>
    <dbReference type="NCBI Taxonomy" id="4498"/>
    <lineage>
        <taxon>Eukaryota</taxon>
        <taxon>Viridiplantae</taxon>
        <taxon>Streptophyta</taxon>
        <taxon>Embryophyta</taxon>
        <taxon>Tracheophyta</taxon>
        <taxon>Spermatophyta</taxon>
        <taxon>Magnoliopsida</taxon>
        <taxon>Liliopsida</taxon>
        <taxon>Poales</taxon>
        <taxon>Poaceae</taxon>
        <taxon>BOP clade</taxon>
        <taxon>Pooideae</taxon>
        <taxon>Poodae</taxon>
        <taxon>Poeae</taxon>
        <taxon>Poeae Chloroplast Group 1 (Aveneae type)</taxon>
        <taxon>Aveninae</taxon>
        <taxon>Avena</taxon>
    </lineage>
</organism>
<dbReference type="Proteomes" id="UP001732700">
    <property type="component" value="Chromosome 2D"/>
</dbReference>
<evidence type="ECO:0000313" key="1">
    <source>
        <dbReference type="EnsemblPlants" id="AVESA.00010b.r2.2DG0333210.1.CDS.1"/>
    </source>
</evidence>
<dbReference type="EnsemblPlants" id="AVESA.00010b.r2.2DG0333210.1">
    <property type="protein sequence ID" value="AVESA.00010b.r2.2DG0333210.1.CDS.1"/>
    <property type="gene ID" value="AVESA.00010b.r2.2DG0333210"/>
</dbReference>
<name>A0ACD5UYR8_AVESA</name>
<protein>
    <submittedName>
        <fullName evidence="1">Uncharacterized protein</fullName>
    </submittedName>
</protein>
<evidence type="ECO:0000313" key="2">
    <source>
        <dbReference type="Proteomes" id="UP001732700"/>
    </source>
</evidence>
<reference evidence="1" key="2">
    <citation type="submission" date="2025-09" db="UniProtKB">
        <authorList>
            <consortium name="EnsemblPlants"/>
        </authorList>
    </citation>
    <scope>IDENTIFICATION</scope>
</reference>
<proteinExistence type="predicted"/>
<accession>A0ACD5UYR8</accession>
<keyword evidence="2" id="KW-1185">Reference proteome</keyword>